<sequence>LKTLRRISPDMRVIVVTGRADLEARARVKGPGAYDYVTKPFHPYTILEKVARALGKEDNKKRR</sequence>
<gene>
    <name evidence="2" type="ORF">S06H3_50825</name>
</gene>
<name>X1PPL9_9ZZZZ</name>
<dbReference type="Pfam" id="PF00072">
    <property type="entry name" value="Response_reg"/>
    <property type="match status" value="1"/>
</dbReference>
<reference evidence="2" key="1">
    <citation type="journal article" date="2014" name="Front. Microbiol.">
        <title>High frequency of phylogenetically diverse reductive dehalogenase-homologous genes in deep subseafloor sedimentary metagenomes.</title>
        <authorList>
            <person name="Kawai M."/>
            <person name="Futagami T."/>
            <person name="Toyoda A."/>
            <person name="Takaki Y."/>
            <person name="Nishi S."/>
            <person name="Hori S."/>
            <person name="Arai W."/>
            <person name="Tsubouchi T."/>
            <person name="Morono Y."/>
            <person name="Uchiyama I."/>
            <person name="Ito T."/>
            <person name="Fujiyama A."/>
            <person name="Inagaki F."/>
            <person name="Takami H."/>
        </authorList>
    </citation>
    <scope>NUCLEOTIDE SEQUENCE</scope>
    <source>
        <strain evidence="2">Expedition CK06-06</strain>
    </source>
</reference>
<accession>X1PPL9</accession>
<protein>
    <recommendedName>
        <fullName evidence="1">Response regulatory domain-containing protein</fullName>
    </recommendedName>
</protein>
<comment type="caution">
    <text evidence="2">The sequence shown here is derived from an EMBL/GenBank/DDBJ whole genome shotgun (WGS) entry which is preliminary data.</text>
</comment>
<dbReference type="InterPro" id="IPR001789">
    <property type="entry name" value="Sig_transdc_resp-reg_receiver"/>
</dbReference>
<feature type="non-terminal residue" evidence="2">
    <location>
        <position position="1"/>
    </location>
</feature>
<dbReference type="AlphaFoldDB" id="X1PPL9"/>
<evidence type="ECO:0000259" key="1">
    <source>
        <dbReference type="PROSITE" id="PS50110"/>
    </source>
</evidence>
<dbReference type="SUPFAM" id="SSF52172">
    <property type="entry name" value="CheY-like"/>
    <property type="match status" value="1"/>
</dbReference>
<dbReference type="Gene3D" id="3.40.50.2300">
    <property type="match status" value="1"/>
</dbReference>
<evidence type="ECO:0000313" key="2">
    <source>
        <dbReference type="EMBL" id="GAI32834.1"/>
    </source>
</evidence>
<dbReference type="PROSITE" id="PS50110">
    <property type="entry name" value="RESPONSE_REGULATORY"/>
    <property type="match status" value="1"/>
</dbReference>
<proteinExistence type="predicted"/>
<dbReference type="GO" id="GO:0000160">
    <property type="term" value="P:phosphorelay signal transduction system"/>
    <property type="evidence" value="ECO:0007669"/>
    <property type="project" value="InterPro"/>
</dbReference>
<feature type="domain" description="Response regulatory" evidence="1">
    <location>
        <begin position="1"/>
        <end position="54"/>
    </location>
</feature>
<dbReference type="InterPro" id="IPR011006">
    <property type="entry name" value="CheY-like_superfamily"/>
</dbReference>
<organism evidence="2">
    <name type="scientific">marine sediment metagenome</name>
    <dbReference type="NCBI Taxonomy" id="412755"/>
    <lineage>
        <taxon>unclassified sequences</taxon>
        <taxon>metagenomes</taxon>
        <taxon>ecological metagenomes</taxon>
    </lineage>
</organism>
<dbReference type="CDD" id="cd00156">
    <property type="entry name" value="REC"/>
    <property type="match status" value="1"/>
</dbReference>
<dbReference type="EMBL" id="BARV01032209">
    <property type="protein sequence ID" value="GAI32834.1"/>
    <property type="molecule type" value="Genomic_DNA"/>
</dbReference>